<organism evidence="1 2">
    <name type="scientific">Lachnospira intestinalis</name>
    <dbReference type="NCBI Taxonomy" id="3133158"/>
    <lineage>
        <taxon>Bacteria</taxon>
        <taxon>Bacillati</taxon>
        <taxon>Bacillota</taxon>
        <taxon>Clostridia</taxon>
        <taxon>Lachnospirales</taxon>
        <taxon>Lachnospiraceae</taxon>
        <taxon>Lachnospira</taxon>
    </lineage>
</organism>
<sequence>MRTVITGGGFLVVTALCVLIHCSIISTNMRDNEVSNSLDKASDYAVDVMGDIYLRLDYSQGNTAAYMQELIQGFCRAVNEKIGTDGELSVQVVKADIENGNFDIIVTEDYDYPLRGKKGSCSYEKAFSFEP</sequence>
<reference evidence="1" key="1">
    <citation type="submission" date="2024-03" db="EMBL/GenBank/DDBJ databases">
        <title>Human intestinal bacterial collection.</title>
        <authorList>
            <person name="Pauvert C."/>
            <person name="Hitch T.C.A."/>
            <person name="Clavel T."/>
        </authorList>
    </citation>
    <scope>NUCLEOTIDE SEQUENCE [LARGE SCALE GENOMIC DNA]</scope>
    <source>
        <strain evidence="1">CLA-AA-H89B</strain>
    </source>
</reference>
<dbReference type="Proteomes" id="UP001546774">
    <property type="component" value="Unassembled WGS sequence"/>
</dbReference>
<accession>A0ABV1H8U3</accession>
<keyword evidence="2" id="KW-1185">Reference proteome</keyword>
<comment type="caution">
    <text evidence="1">The sequence shown here is derived from an EMBL/GenBank/DDBJ whole genome shotgun (WGS) entry which is preliminary data.</text>
</comment>
<evidence type="ECO:0000313" key="1">
    <source>
        <dbReference type="EMBL" id="MEQ2555895.1"/>
    </source>
</evidence>
<gene>
    <name evidence="1" type="ORF">WMO37_12930</name>
</gene>
<proteinExistence type="predicted"/>
<dbReference type="EMBL" id="JBBMFS010000013">
    <property type="protein sequence ID" value="MEQ2555895.1"/>
    <property type="molecule type" value="Genomic_DNA"/>
</dbReference>
<protein>
    <submittedName>
        <fullName evidence="1">Uncharacterized protein</fullName>
    </submittedName>
</protein>
<name>A0ABV1H8U3_9FIRM</name>
<evidence type="ECO:0000313" key="2">
    <source>
        <dbReference type="Proteomes" id="UP001546774"/>
    </source>
</evidence>